<dbReference type="GO" id="GO:0090729">
    <property type="term" value="F:toxin activity"/>
    <property type="evidence" value="ECO:0007669"/>
    <property type="project" value="UniProtKB-KW"/>
</dbReference>
<feature type="chain" id="PRO_5007837621" evidence="6">
    <location>
        <begin position="22"/>
        <end position="315"/>
    </location>
</feature>
<dbReference type="RefSeq" id="XP_018709187.1">
    <property type="nucleotide sequence ID" value="XM_018844737.1"/>
</dbReference>
<dbReference type="AlphaFoldDB" id="A0A162N218"/>
<keyword evidence="4" id="KW-1015">Disulfide bond</keyword>
<dbReference type="InterPro" id="IPR001144">
    <property type="entry name" value="Enterotoxin_A"/>
</dbReference>
<keyword evidence="2 6" id="KW-0732">Signal</keyword>
<evidence type="ECO:0000313" key="7">
    <source>
        <dbReference type="EMBL" id="OAA74229.1"/>
    </source>
</evidence>
<gene>
    <name evidence="7" type="ORF">ISF_01130</name>
</gene>
<feature type="region of interest" description="Disordered" evidence="5">
    <location>
        <begin position="42"/>
        <end position="62"/>
    </location>
</feature>
<dbReference type="Gene3D" id="3.90.210.10">
    <property type="entry name" value="Heat-Labile Enterotoxin, subunit A"/>
    <property type="match status" value="1"/>
</dbReference>
<evidence type="ECO:0000313" key="8">
    <source>
        <dbReference type="Proteomes" id="UP000076744"/>
    </source>
</evidence>
<evidence type="ECO:0000256" key="1">
    <source>
        <dbReference type="ARBA" id="ARBA00022656"/>
    </source>
</evidence>
<evidence type="ECO:0000256" key="3">
    <source>
        <dbReference type="ARBA" id="ARBA00023026"/>
    </source>
</evidence>
<dbReference type="STRING" id="1081104.A0A162N218"/>
<protein>
    <submittedName>
        <fullName evidence="7">Heat-labile enterotoxin, A chain</fullName>
    </submittedName>
</protein>
<evidence type="ECO:0000256" key="4">
    <source>
        <dbReference type="ARBA" id="ARBA00023157"/>
    </source>
</evidence>
<keyword evidence="3" id="KW-0843">Virulence</keyword>
<dbReference type="OrthoDB" id="4865886at2759"/>
<name>A0A162N218_CORFA</name>
<dbReference type="SUPFAM" id="SSF56399">
    <property type="entry name" value="ADP-ribosylation"/>
    <property type="match status" value="1"/>
</dbReference>
<dbReference type="Pfam" id="PF01375">
    <property type="entry name" value="Enterotoxin_a"/>
    <property type="match status" value="1"/>
</dbReference>
<keyword evidence="8" id="KW-1185">Reference proteome</keyword>
<evidence type="ECO:0000256" key="5">
    <source>
        <dbReference type="SAM" id="MobiDB-lite"/>
    </source>
</evidence>
<comment type="caution">
    <text evidence="7">The sequence shown here is derived from an EMBL/GenBank/DDBJ whole genome shotgun (WGS) entry which is preliminary data.</text>
</comment>
<keyword evidence="1" id="KW-0800">Toxin</keyword>
<sequence length="315" mass="35163">MINPLQWTTAALAFAAASVHAAALPACQRQARPLPTVLYRGGANTPESVKENGGFIPRFRDDPNESITNNTFGLRSHHLGQNRTLYTSTTRDIVMGATYAMQEDAHGWVYKIHPTPNMIDLNDSGFKITFPREEEFSALGGIRYDQIEGWAEIDYKSLEAAGMSKYDIDQLIEIYPIKGEMAVLNFTANPDFAAKKYEGLLPSPGQPQLSGDEANLKKYNEKTLEEYAIEFMKKNGGPVGWDGEFPLSSLKKDAAPQPTTAREREDKLCFNSDKEFGMTTGECRAQVAQCVFEQKGKEVEWSVITDCMKVKWLLV</sequence>
<dbReference type="Proteomes" id="UP000076744">
    <property type="component" value="Unassembled WGS sequence"/>
</dbReference>
<evidence type="ECO:0000256" key="2">
    <source>
        <dbReference type="ARBA" id="ARBA00022729"/>
    </source>
</evidence>
<organism evidence="7 8">
    <name type="scientific">Cordyceps fumosorosea (strain ARSEF 2679)</name>
    <name type="common">Isaria fumosorosea</name>
    <dbReference type="NCBI Taxonomy" id="1081104"/>
    <lineage>
        <taxon>Eukaryota</taxon>
        <taxon>Fungi</taxon>
        <taxon>Dikarya</taxon>
        <taxon>Ascomycota</taxon>
        <taxon>Pezizomycotina</taxon>
        <taxon>Sordariomycetes</taxon>
        <taxon>Hypocreomycetidae</taxon>
        <taxon>Hypocreales</taxon>
        <taxon>Cordycipitaceae</taxon>
        <taxon>Cordyceps</taxon>
    </lineage>
</organism>
<dbReference type="GeneID" id="30017422"/>
<feature type="signal peptide" evidence="6">
    <location>
        <begin position="1"/>
        <end position="21"/>
    </location>
</feature>
<accession>A0A162N218</accession>
<proteinExistence type="predicted"/>
<reference evidence="7 8" key="1">
    <citation type="journal article" date="2016" name="Genome Biol. Evol.">
        <title>Divergent and convergent evolution of fungal pathogenicity.</title>
        <authorList>
            <person name="Shang Y."/>
            <person name="Xiao G."/>
            <person name="Zheng P."/>
            <person name="Cen K."/>
            <person name="Zhan S."/>
            <person name="Wang C."/>
        </authorList>
    </citation>
    <scope>NUCLEOTIDE SEQUENCE [LARGE SCALE GENOMIC DNA]</scope>
    <source>
        <strain evidence="7 8">ARSEF 2679</strain>
    </source>
</reference>
<dbReference type="EMBL" id="AZHB01000001">
    <property type="protein sequence ID" value="OAA74229.1"/>
    <property type="molecule type" value="Genomic_DNA"/>
</dbReference>
<evidence type="ECO:0000256" key="6">
    <source>
        <dbReference type="SAM" id="SignalP"/>
    </source>
</evidence>